<gene>
    <name evidence="1" type="ORF">POPTR_001G220200</name>
</gene>
<protein>
    <submittedName>
        <fullName evidence="1">Uncharacterized protein</fullName>
    </submittedName>
</protein>
<organism evidence="1 2">
    <name type="scientific">Populus trichocarpa</name>
    <name type="common">Western balsam poplar</name>
    <name type="synonym">Populus balsamifera subsp. trichocarpa</name>
    <dbReference type="NCBI Taxonomy" id="3694"/>
    <lineage>
        <taxon>Eukaryota</taxon>
        <taxon>Viridiplantae</taxon>
        <taxon>Streptophyta</taxon>
        <taxon>Embryophyta</taxon>
        <taxon>Tracheophyta</taxon>
        <taxon>Spermatophyta</taxon>
        <taxon>Magnoliopsida</taxon>
        <taxon>eudicotyledons</taxon>
        <taxon>Gunneridae</taxon>
        <taxon>Pentapetalae</taxon>
        <taxon>rosids</taxon>
        <taxon>fabids</taxon>
        <taxon>Malpighiales</taxon>
        <taxon>Salicaceae</taxon>
        <taxon>Saliceae</taxon>
        <taxon>Populus</taxon>
    </lineage>
</organism>
<dbReference type="AlphaFoldDB" id="A0A2K2C1R0"/>
<sequence length="122" mass="13714">MPGTDPMDKEIGIEKRNSENFFSIYEVTVKSIALSLSASKLSSCQQPSSPHFNFFTISQNPAPKTQKNLNFETRTSRISENLRVLEEICEKESNGCGMDLTSEGKRTREKQREIQRGAAVIV</sequence>
<dbReference type="InParanoid" id="A0A2K2C1R0"/>
<proteinExistence type="predicted"/>
<accession>A0A2K2C1R0</accession>
<name>A0A2K2C1R0_POPTR</name>
<dbReference type="Proteomes" id="UP000006729">
    <property type="component" value="Chromosome 1"/>
</dbReference>
<keyword evidence="2" id="KW-1185">Reference proteome</keyword>
<evidence type="ECO:0000313" key="1">
    <source>
        <dbReference type="EMBL" id="PNT55961.1"/>
    </source>
</evidence>
<evidence type="ECO:0000313" key="2">
    <source>
        <dbReference type="Proteomes" id="UP000006729"/>
    </source>
</evidence>
<dbReference type="EMBL" id="CM009290">
    <property type="protein sequence ID" value="PNT55961.1"/>
    <property type="molecule type" value="Genomic_DNA"/>
</dbReference>
<reference evidence="1 2" key="1">
    <citation type="journal article" date="2006" name="Science">
        <title>The genome of black cottonwood, Populus trichocarpa (Torr. &amp; Gray).</title>
        <authorList>
            <person name="Tuskan G.A."/>
            <person name="Difazio S."/>
            <person name="Jansson S."/>
            <person name="Bohlmann J."/>
            <person name="Grigoriev I."/>
            <person name="Hellsten U."/>
            <person name="Putnam N."/>
            <person name="Ralph S."/>
            <person name="Rombauts S."/>
            <person name="Salamov A."/>
            <person name="Schein J."/>
            <person name="Sterck L."/>
            <person name="Aerts A."/>
            <person name="Bhalerao R.R."/>
            <person name="Bhalerao R.P."/>
            <person name="Blaudez D."/>
            <person name="Boerjan W."/>
            <person name="Brun A."/>
            <person name="Brunner A."/>
            <person name="Busov V."/>
            <person name="Campbell M."/>
            <person name="Carlson J."/>
            <person name="Chalot M."/>
            <person name="Chapman J."/>
            <person name="Chen G.L."/>
            <person name="Cooper D."/>
            <person name="Coutinho P.M."/>
            <person name="Couturier J."/>
            <person name="Covert S."/>
            <person name="Cronk Q."/>
            <person name="Cunningham R."/>
            <person name="Davis J."/>
            <person name="Degroeve S."/>
            <person name="Dejardin A."/>
            <person name="Depamphilis C."/>
            <person name="Detter J."/>
            <person name="Dirks B."/>
            <person name="Dubchak I."/>
            <person name="Duplessis S."/>
            <person name="Ehlting J."/>
            <person name="Ellis B."/>
            <person name="Gendler K."/>
            <person name="Goodstein D."/>
            <person name="Gribskov M."/>
            <person name="Grimwood J."/>
            <person name="Groover A."/>
            <person name="Gunter L."/>
            <person name="Hamberger B."/>
            <person name="Heinze B."/>
            <person name="Helariutta Y."/>
            <person name="Henrissat B."/>
            <person name="Holligan D."/>
            <person name="Holt R."/>
            <person name="Huang W."/>
            <person name="Islam-Faridi N."/>
            <person name="Jones S."/>
            <person name="Jones-Rhoades M."/>
            <person name="Jorgensen R."/>
            <person name="Joshi C."/>
            <person name="Kangasjarvi J."/>
            <person name="Karlsson J."/>
            <person name="Kelleher C."/>
            <person name="Kirkpatrick R."/>
            <person name="Kirst M."/>
            <person name="Kohler A."/>
            <person name="Kalluri U."/>
            <person name="Larimer F."/>
            <person name="Leebens-Mack J."/>
            <person name="Leple J.C."/>
            <person name="Locascio P."/>
            <person name="Lou Y."/>
            <person name="Lucas S."/>
            <person name="Martin F."/>
            <person name="Montanini B."/>
            <person name="Napoli C."/>
            <person name="Nelson D.R."/>
            <person name="Nelson C."/>
            <person name="Nieminen K."/>
            <person name="Nilsson O."/>
            <person name="Pereda V."/>
            <person name="Peter G."/>
            <person name="Philippe R."/>
            <person name="Pilate G."/>
            <person name="Poliakov A."/>
            <person name="Razumovskaya J."/>
            <person name="Richardson P."/>
            <person name="Rinaldi C."/>
            <person name="Ritland K."/>
            <person name="Rouze P."/>
            <person name="Ryaboy D."/>
            <person name="Schmutz J."/>
            <person name="Schrader J."/>
            <person name="Segerman B."/>
            <person name="Shin H."/>
            <person name="Siddiqui A."/>
            <person name="Sterky F."/>
            <person name="Terry A."/>
            <person name="Tsai C.J."/>
            <person name="Uberbacher E."/>
            <person name="Unneberg P."/>
            <person name="Vahala J."/>
            <person name="Wall K."/>
            <person name="Wessler S."/>
            <person name="Yang G."/>
            <person name="Yin T."/>
            <person name="Douglas C."/>
            <person name="Marra M."/>
            <person name="Sandberg G."/>
            <person name="Van de Peer Y."/>
            <person name="Rokhsar D."/>
        </authorList>
    </citation>
    <scope>NUCLEOTIDE SEQUENCE [LARGE SCALE GENOMIC DNA]</scope>
    <source>
        <strain evidence="2">cv. Nisqually</strain>
    </source>
</reference>